<dbReference type="InterPro" id="IPR007472">
    <property type="entry name" value="N-end_Aminoacyl_Trfase_C"/>
</dbReference>
<dbReference type="Proteomes" id="UP001466331">
    <property type="component" value="Unassembled WGS sequence"/>
</dbReference>
<dbReference type="SUPFAM" id="SSF55729">
    <property type="entry name" value="Acyl-CoA N-acyltransferases (Nat)"/>
    <property type="match status" value="1"/>
</dbReference>
<sequence>MKGIKKAIEEFTQSLPQSTVEKCPYLPGKAWITRLFITYHIDPAVYENLLAYGYRRSGYIIYKNQCPGCTACTPIRTDTENFTPTKSQKRTIKKNNDIKIIISDLNFDEQIFKLYKKYIADKHNNHKTNTQEFISFLCESPLETKIMRYYLGKKLIGAGFIDILPDGISSVYFAYDPAEKKRSLGTYSMIKEIEYSRHLGKKWLYSGFYIAETSKMSYKARFTPAQIAKDGIWKNK</sequence>
<dbReference type="HAMAP" id="MF_00689">
    <property type="entry name" value="Bpt"/>
    <property type="match status" value="1"/>
</dbReference>
<reference evidence="7 8" key="1">
    <citation type="submission" date="2024-03" db="EMBL/GenBank/DDBJ databases">
        <title>Ignisphaera cupida sp. nov., a hyperthermophilic hydrolytic archaeon from a hot spring of Kamchatka, and proposal of Ignisphaeraceae fam. nov.</title>
        <authorList>
            <person name="Podosokorskaya O.A."/>
            <person name="Elcheninov A.G."/>
            <person name="Maltseva A.I."/>
            <person name="Zayulina K.S."/>
            <person name="Novikov A."/>
            <person name="Merkel A.Y."/>
        </authorList>
    </citation>
    <scope>NUCLEOTIDE SEQUENCE [LARGE SCALE GENOMIC DNA]</scope>
    <source>
        <strain evidence="7 8">38H-sp</strain>
    </source>
</reference>
<keyword evidence="3 4" id="KW-0012">Acyltransferase</keyword>
<dbReference type="InterPro" id="IPR030700">
    <property type="entry name" value="N-end_Aminoacyl_Trfase"/>
</dbReference>
<proteinExistence type="inferred from homology"/>
<dbReference type="RefSeq" id="WP_420070064.1">
    <property type="nucleotide sequence ID" value="NZ_JBCHKQ010000004.1"/>
</dbReference>
<evidence type="ECO:0000259" key="6">
    <source>
        <dbReference type="Pfam" id="PF04377"/>
    </source>
</evidence>
<evidence type="ECO:0000256" key="3">
    <source>
        <dbReference type="ARBA" id="ARBA00023315"/>
    </source>
</evidence>
<accession>A0ABU9UDL2</accession>
<evidence type="ECO:0000259" key="5">
    <source>
        <dbReference type="Pfam" id="PF04376"/>
    </source>
</evidence>
<dbReference type="InterPro" id="IPR017138">
    <property type="entry name" value="Asp_Glu_LeuTrfase"/>
</dbReference>
<dbReference type="GO" id="GO:0004057">
    <property type="term" value="F:arginyl-tRNA--protein transferase activity"/>
    <property type="evidence" value="ECO:0007669"/>
    <property type="project" value="UniProtKB-EC"/>
</dbReference>
<evidence type="ECO:0000256" key="2">
    <source>
        <dbReference type="ARBA" id="ARBA00022679"/>
    </source>
</evidence>
<dbReference type="NCBIfam" id="NF002346">
    <property type="entry name" value="PRK01305.2-3"/>
    <property type="match status" value="1"/>
</dbReference>
<comment type="function">
    <text evidence="4">Functions in the N-end rule pathway of protein degradation where it conjugates Leu from its aminoacyl-tRNA to the N-termini of proteins containing an N-terminal aspartate or glutamate.</text>
</comment>
<dbReference type="Pfam" id="PF04377">
    <property type="entry name" value="ATE_C"/>
    <property type="match status" value="1"/>
</dbReference>
<dbReference type="EC" id="2.3.2.29" evidence="4"/>
<evidence type="ECO:0000256" key="4">
    <source>
        <dbReference type="HAMAP-Rule" id="MF_00689"/>
    </source>
</evidence>
<comment type="catalytic activity">
    <reaction evidence="4">
        <text>N-terminal L-aspartyl-[protein] + L-leucyl-tRNA(Leu) = N-terminal L-leucyl-L-aspartyl-[protein] + tRNA(Leu) + H(+)</text>
        <dbReference type="Rhea" id="RHEA:50420"/>
        <dbReference type="Rhea" id="RHEA-COMP:9613"/>
        <dbReference type="Rhea" id="RHEA-COMP:9622"/>
        <dbReference type="Rhea" id="RHEA-COMP:12669"/>
        <dbReference type="Rhea" id="RHEA-COMP:12674"/>
        <dbReference type="ChEBI" id="CHEBI:15378"/>
        <dbReference type="ChEBI" id="CHEBI:64720"/>
        <dbReference type="ChEBI" id="CHEBI:78442"/>
        <dbReference type="ChEBI" id="CHEBI:78494"/>
        <dbReference type="ChEBI" id="CHEBI:133042"/>
        <dbReference type="EC" id="2.3.2.29"/>
    </reaction>
</comment>
<dbReference type="Pfam" id="PF04376">
    <property type="entry name" value="ATE_N"/>
    <property type="match status" value="1"/>
</dbReference>
<evidence type="ECO:0000313" key="7">
    <source>
        <dbReference type="EMBL" id="MEM5948614.1"/>
    </source>
</evidence>
<keyword evidence="2 4" id="KW-0808">Transferase</keyword>
<gene>
    <name evidence="4" type="primary">bpt</name>
    <name evidence="7" type="ORF">WKV44_08665</name>
</gene>
<protein>
    <recommendedName>
        <fullName evidence="4">Aspartate/glutamate leucyltransferase</fullName>
        <ecNumber evidence="4">2.3.2.29</ecNumber>
    </recommendedName>
</protein>
<comment type="caution">
    <text evidence="7">The sequence shown here is derived from an EMBL/GenBank/DDBJ whole genome shotgun (WGS) entry which is preliminary data.</text>
</comment>
<dbReference type="InterPro" id="IPR007471">
    <property type="entry name" value="N-end_Aminoacyl_Trfase_N"/>
</dbReference>
<dbReference type="PIRSF" id="PIRSF037208">
    <property type="entry name" value="ATE_pro_prd"/>
    <property type="match status" value="1"/>
</dbReference>
<dbReference type="EMBL" id="JBCHKQ010000004">
    <property type="protein sequence ID" value="MEM5948614.1"/>
    <property type="molecule type" value="Genomic_DNA"/>
</dbReference>
<feature type="domain" description="N-end aminoacyl transferase N-terminal" evidence="5">
    <location>
        <begin position="22"/>
        <end position="90"/>
    </location>
</feature>
<dbReference type="PANTHER" id="PTHR21367">
    <property type="entry name" value="ARGININE-TRNA-PROTEIN TRANSFERASE 1"/>
    <property type="match status" value="1"/>
</dbReference>
<comment type="subcellular location">
    <subcellularLocation>
        <location evidence="4">Cytoplasm</location>
    </subcellularLocation>
</comment>
<dbReference type="PANTHER" id="PTHR21367:SF1">
    <property type="entry name" value="ARGINYL-TRNA--PROTEIN TRANSFERASE 1"/>
    <property type="match status" value="1"/>
</dbReference>
<evidence type="ECO:0000313" key="8">
    <source>
        <dbReference type="Proteomes" id="UP001466331"/>
    </source>
</evidence>
<keyword evidence="1 4" id="KW-0963">Cytoplasm</keyword>
<evidence type="ECO:0000256" key="1">
    <source>
        <dbReference type="ARBA" id="ARBA00022490"/>
    </source>
</evidence>
<feature type="domain" description="N-end rule aminoacyl transferase C-terminal" evidence="6">
    <location>
        <begin position="112"/>
        <end position="228"/>
    </location>
</feature>
<comment type="similarity">
    <text evidence="4">Belongs to the R-transferase family. Bpt subfamily.</text>
</comment>
<keyword evidence="8" id="KW-1185">Reference proteome</keyword>
<comment type="catalytic activity">
    <reaction evidence="4">
        <text>N-terminal L-glutamyl-[protein] + L-leucyl-tRNA(Leu) = N-terminal L-leucyl-L-glutamyl-[protein] + tRNA(Leu) + H(+)</text>
        <dbReference type="Rhea" id="RHEA:50412"/>
        <dbReference type="Rhea" id="RHEA-COMP:9613"/>
        <dbReference type="Rhea" id="RHEA-COMP:9622"/>
        <dbReference type="Rhea" id="RHEA-COMP:12664"/>
        <dbReference type="Rhea" id="RHEA-COMP:12668"/>
        <dbReference type="ChEBI" id="CHEBI:15378"/>
        <dbReference type="ChEBI" id="CHEBI:64721"/>
        <dbReference type="ChEBI" id="CHEBI:78442"/>
        <dbReference type="ChEBI" id="CHEBI:78494"/>
        <dbReference type="ChEBI" id="CHEBI:133041"/>
        <dbReference type="EC" id="2.3.2.29"/>
    </reaction>
</comment>
<organism evidence="7 8">
    <name type="scientific">Rarispira pelagica</name>
    <dbReference type="NCBI Taxonomy" id="3141764"/>
    <lineage>
        <taxon>Bacteria</taxon>
        <taxon>Pseudomonadati</taxon>
        <taxon>Spirochaetota</taxon>
        <taxon>Spirochaetia</taxon>
        <taxon>Winmispirales</taxon>
        <taxon>Winmispiraceae</taxon>
        <taxon>Rarispira</taxon>
    </lineage>
</organism>
<name>A0ABU9UDL2_9SPIR</name>
<dbReference type="InterPro" id="IPR016181">
    <property type="entry name" value="Acyl_CoA_acyltransferase"/>
</dbReference>